<evidence type="ECO:0000313" key="1">
    <source>
        <dbReference type="EMBL" id="BAS84625.1"/>
    </source>
</evidence>
<dbReference type="AlphaFoldDB" id="A0A0N7KHE9"/>
<sequence length="100" mass="10447">PDTTWVFVAGGNGCGGRARREQLRRLRPRAEGESGGVVALKEEASVTVAAVALGERKRAASAAAVLGAEEGSCACARSSCEGILCWIQLRKIHFCSSTVD</sequence>
<dbReference type="PaxDb" id="39947-A0A0N7KHE9"/>
<dbReference type="Proteomes" id="UP000059680">
    <property type="component" value="Chromosome 3"/>
</dbReference>
<dbReference type="InParanoid" id="A0A0N7KHE9"/>
<keyword evidence="2" id="KW-1185">Reference proteome</keyword>
<organism evidence="1 2">
    <name type="scientific">Oryza sativa subsp. japonica</name>
    <name type="common">Rice</name>
    <dbReference type="NCBI Taxonomy" id="39947"/>
    <lineage>
        <taxon>Eukaryota</taxon>
        <taxon>Viridiplantae</taxon>
        <taxon>Streptophyta</taxon>
        <taxon>Embryophyta</taxon>
        <taxon>Tracheophyta</taxon>
        <taxon>Spermatophyta</taxon>
        <taxon>Magnoliopsida</taxon>
        <taxon>Liliopsida</taxon>
        <taxon>Poales</taxon>
        <taxon>Poaceae</taxon>
        <taxon>BOP clade</taxon>
        <taxon>Oryzoideae</taxon>
        <taxon>Oryzeae</taxon>
        <taxon>Oryzinae</taxon>
        <taxon>Oryza</taxon>
        <taxon>Oryza sativa</taxon>
    </lineage>
</organism>
<dbReference type="EMBL" id="AP014959">
    <property type="protein sequence ID" value="BAS84625.1"/>
    <property type="molecule type" value="Genomic_DNA"/>
</dbReference>
<dbReference type="Gramene" id="Os03t0404500-01">
    <property type="protein sequence ID" value="Os03t0404500-01"/>
    <property type="gene ID" value="Os03g0404500"/>
</dbReference>
<reference evidence="1 2" key="2">
    <citation type="journal article" date="2013" name="Plant Cell Physiol.">
        <title>Rice Annotation Project Database (RAP-DB): an integrative and interactive database for rice genomics.</title>
        <authorList>
            <person name="Sakai H."/>
            <person name="Lee S.S."/>
            <person name="Tanaka T."/>
            <person name="Numa H."/>
            <person name="Kim J."/>
            <person name="Kawahara Y."/>
            <person name="Wakimoto H."/>
            <person name="Yang C.C."/>
            <person name="Iwamoto M."/>
            <person name="Abe T."/>
            <person name="Yamada Y."/>
            <person name="Muto A."/>
            <person name="Inokuchi H."/>
            <person name="Ikemura T."/>
            <person name="Matsumoto T."/>
            <person name="Sasaki T."/>
            <person name="Itoh T."/>
        </authorList>
    </citation>
    <scope>NUCLEOTIDE SEQUENCE [LARGE SCALE GENOMIC DNA]</scope>
    <source>
        <strain evidence="2">cv. Nipponbare</strain>
    </source>
</reference>
<protein>
    <submittedName>
        <fullName evidence="1">Os03g0404500 protein</fullName>
    </submittedName>
</protein>
<accession>A0A0N7KHE9</accession>
<reference evidence="1 2" key="3">
    <citation type="journal article" date="2013" name="Rice">
        <title>Improvement of the Oryza sativa Nipponbare reference genome using next generation sequence and optical map data.</title>
        <authorList>
            <person name="Kawahara Y."/>
            <person name="de la Bastide M."/>
            <person name="Hamilton J.P."/>
            <person name="Kanamori H."/>
            <person name="McCombie W.R."/>
            <person name="Ouyang S."/>
            <person name="Schwartz D.C."/>
            <person name="Tanaka T."/>
            <person name="Wu J."/>
            <person name="Zhou S."/>
            <person name="Childs K.L."/>
            <person name="Davidson R.M."/>
            <person name="Lin H."/>
            <person name="Quesada-Ocampo L."/>
            <person name="Vaillancourt B."/>
            <person name="Sakai H."/>
            <person name="Lee S.S."/>
            <person name="Kim J."/>
            <person name="Numa H."/>
            <person name="Itoh T."/>
            <person name="Buell C.R."/>
            <person name="Matsumoto T."/>
        </authorList>
    </citation>
    <scope>NUCLEOTIDE SEQUENCE [LARGE SCALE GENOMIC DNA]</scope>
    <source>
        <strain evidence="2">cv. Nipponbare</strain>
    </source>
</reference>
<gene>
    <name evidence="1" type="ordered locus">Os03g0404500</name>
    <name evidence="1" type="ORF">OSNPB_030404500</name>
</gene>
<evidence type="ECO:0000313" key="2">
    <source>
        <dbReference type="Proteomes" id="UP000059680"/>
    </source>
</evidence>
<reference evidence="2" key="1">
    <citation type="journal article" date="2005" name="Nature">
        <title>The map-based sequence of the rice genome.</title>
        <authorList>
            <consortium name="International rice genome sequencing project (IRGSP)"/>
            <person name="Matsumoto T."/>
            <person name="Wu J."/>
            <person name="Kanamori H."/>
            <person name="Katayose Y."/>
            <person name="Fujisawa M."/>
            <person name="Namiki N."/>
            <person name="Mizuno H."/>
            <person name="Yamamoto K."/>
            <person name="Antonio B.A."/>
            <person name="Baba T."/>
            <person name="Sakata K."/>
            <person name="Nagamura Y."/>
            <person name="Aoki H."/>
            <person name="Arikawa K."/>
            <person name="Arita K."/>
            <person name="Bito T."/>
            <person name="Chiden Y."/>
            <person name="Fujitsuka N."/>
            <person name="Fukunaka R."/>
            <person name="Hamada M."/>
            <person name="Harada C."/>
            <person name="Hayashi A."/>
            <person name="Hijishita S."/>
            <person name="Honda M."/>
            <person name="Hosokawa S."/>
            <person name="Ichikawa Y."/>
            <person name="Idonuma A."/>
            <person name="Iijima M."/>
            <person name="Ikeda M."/>
            <person name="Ikeno M."/>
            <person name="Ito K."/>
            <person name="Ito S."/>
            <person name="Ito T."/>
            <person name="Ito Y."/>
            <person name="Ito Y."/>
            <person name="Iwabuchi A."/>
            <person name="Kamiya K."/>
            <person name="Karasawa W."/>
            <person name="Kurita K."/>
            <person name="Katagiri S."/>
            <person name="Kikuta A."/>
            <person name="Kobayashi H."/>
            <person name="Kobayashi N."/>
            <person name="Machita K."/>
            <person name="Maehara T."/>
            <person name="Masukawa M."/>
            <person name="Mizubayashi T."/>
            <person name="Mukai Y."/>
            <person name="Nagasaki H."/>
            <person name="Nagata Y."/>
            <person name="Naito S."/>
            <person name="Nakashima M."/>
            <person name="Nakama Y."/>
            <person name="Nakamichi Y."/>
            <person name="Nakamura M."/>
            <person name="Meguro A."/>
            <person name="Negishi M."/>
            <person name="Ohta I."/>
            <person name="Ohta T."/>
            <person name="Okamoto M."/>
            <person name="Ono N."/>
            <person name="Saji S."/>
            <person name="Sakaguchi M."/>
            <person name="Sakai K."/>
            <person name="Shibata M."/>
            <person name="Shimokawa T."/>
            <person name="Song J."/>
            <person name="Takazaki Y."/>
            <person name="Terasawa K."/>
            <person name="Tsugane M."/>
            <person name="Tsuji K."/>
            <person name="Ueda S."/>
            <person name="Waki K."/>
            <person name="Yamagata H."/>
            <person name="Yamamoto M."/>
            <person name="Yamamoto S."/>
            <person name="Yamane H."/>
            <person name="Yoshiki S."/>
            <person name="Yoshihara R."/>
            <person name="Yukawa K."/>
            <person name="Zhong H."/>
            <person name="Yano M."/>
            <person name="Yuan Q."/>
            <person name="Ouyang S."/>
            <person name="Liu J."/>
            <person name="Jones K.M."/>
            <person name="Gansberger K."/>
            <person name="Moffat K."/>
            <person name="Hill J."/>
            <person name="Bera J."/>
            <person name="Fadrosh D."/>
            <person name="Jin S."/>
            <person name="Johri S."/>
            <person name="Kim M."/>
            <person name="Overton L."/>
            <person name="Reardon M."/>
            <person name="Tsitrin T."/>
            <person name="Vuong H."/>
            <person name="Weaver B."/>
            <person name="Ciecko A."/>
            <person name="Tallon L."/>
            <person name="Jackson J."/>
            <person name="Pai G."/>
            <person name="Aken S.V."/>
            <person name="Utterback T."/>
            <person name="Reidmuller S."/>
            <person name="Feldblyum T."/>
            <person name="Hsiao J."/>
            <person name="Zismann V."/>
            <person name="Iobst S."/>
            <person name="de Vazeille A.R."/>
            <person name="Buell C.R."/>
            <person name="Ying K."/>
            <person name="Li Y."/>
            <person name="Lu T."/>
            <person name="Huang Y."/>
            <person name="Zhao Q."/>
            <person name="Feng Q."/>
            <person name="Zhang L."/>
            <person name="Zhu J."/>
            <person name="Weng Q."/>
            <person name="Mu J."/>
            <person name="Lu Y."/>
            <person name="Fan D."/>
            <person name="Liu Y."/>
            <person name="Guan J."/>
            <person name="Zhang Y."/>
            <person name="Yu S."/>
            <person name="Liu X."/>
            <person name="Zhang Y."/>
            <person name="Hong G."/>
            <person name="Han B."/>
            <person name="Choisne N."/>
            <person name="Demange N."/>
            <person name="Orjeda G."/>
            <person name="Samain S."/>
            <person name="Cattolico L."/>
            <person name="Pelletier E."/>
            <person name="Couloux A."/>
            <person name="Segurens B."/>
            <person name="Wincker P."/>
            <person name="D'Hont A."/>
            <person name="Scarpelli C."/>
            <person name="Weissenbach J."/>
            <person name="Salanoubat M."/>
            <person name="Quetier F."/>
            <person name="Yu Y."/>
            <person name="Kim H.R."/>
            <person name="Rambo T."/>
            <person name="Currie J."/>
            <person name="Collura K."/>
            <person name="Luo M."/>
            <person name="Yang T."/>
            <person name="Ammiraju J.S.S."/>
            <person name="Engler F."/>
            <person name="Soderlund C."/>
            <person name="Wing R.A."/>
            <person name="Palmer L.E."/>
            <person name="de la Bastide M."/>
            <person name="Spiegel L."/>
            <person name="Nascimento L."/>
            <person name="Zutavern T."/>
            <person name="O'Shaughnessy A."/>
            <person name="Dike S."/>
            <person name="Dedhia N."/>
            <person name="Preston R."/>
            <person name="Balija V."/>
            <person name="McCombie W.R."/>
            <person name="Chow T."/>
            <person name="Chen H."/>
            <person name="Chung M."/>
            <person name="Chen C."/>
            <person name="Shaw J."/>
            <person name="Wu H."/>
            <person name="Hsiao K."/>
            <person name="Chao Y."/>
            <person name="Chu M."/>
            <person name="Cheng C."/>
            <person name="Hour A."/>
            <person name="Lee P."/>
            <person name="Lin S."/>
            <person name="Lin Y."/>
            <person name="Liou J."/>
            <person name="Liu S."/>
            <person name="Hsing Y."/>
            <person name="Raghuvanshi S."/>
            <person name="Mohanty A."/>
            <person name="Bharti A.K."/>
            <person name="Gaur A."/>
            <person name="Gupta V."/>
            <person name="Kumar D."/>
            <person name="Ravi V."/>
            <person name="Vij S."/>
            <person name="Kapur A."/>
            <person name="Khurana P."/>
            <person name="Khurana P."/>
            <person name="Khurana J.P."/>
            <person name="Tyagi A.K."/>
            <person name="Gaikwad K."/>
            <person name="Singh A."/>
            <person name="Dalal V."/>
            <person name="Srivastava S."/>
            <person name="Dixit A."/>
            <person name="Pal A.K."/>
            <person name="Ghazi I.A."/>
            <person name="Yadav M."/>
            <person name="Pandit A."/>
            <person name="Bhargava A."/>
            <person name="Sureshbabu K."/>
            <person name="Batra K."/>
            <person name="Sharma T.R."/>
            <person name="Mohapatra T."/>
            <person name="Singh N.K."/>
            <person name="Messing J."/>
            <person name="Nelson A.B."/>
            <person name="Fuks G."/>
            <person name="Kavchok S."/>
            <person name="Keizer G."/>
            <person name="Linton E."/>
            <person name="Llaca V."/>
            <person name="Song R."/>
            <person name="Tanyolac B."/>
            <person name="Young S."/>
            <person name="Ho-Il K."/>
            <person name="Hahn J.H."/>
            <person name="Sangsakoo G."/>
            <person name="Vanavichit A."/>
            <person name="de Mattos Luiz.A.T."/>
            <person name="Zimmer P.D."/>
            <person name="Malone G."/>
            <person name="Dellagostin O."/>
            <person name="de Oliveira A.C."/>
            <person name="Bevan M."/>
            <person name="Bancroft I."/>
            <person name="Minx P."/>
            <person name="Cordum H."/>
            <person name="Wilson R."/>
            <person name="Cheng Z."/>
            <person name="Jin W."/>
            <person name="Jiang J."/>
            <person name="Leong S.A."/>
            <person name="Iwama H."/>
            <person name="Gojobori T."/>
            <person name="Itoh T."/>
            <person name="Niimura Y."/>
            <person name="Fujii Y."/>
            <person name="Habara T."/>
            <person name="Sakai H."/>
            <person name="Sato Y."/>
            <person name="Wilson G."/>
            <person name="Kumar K."/>
            <person name="McCouch S."/>
            <person name="Juretic N."/>
            <person name="Hoen D."/>
            <person name="Wright S."/>
            <person name="Bruskiewich R."/>
            <person name="Bureau T."/>
            <person name="Miyao A."/>
            <person name="Hirochika H."/>
            <person name="Nishikawa T."/>
            <person name="Kadowaki K."/>
            <person name="Sugiura M."/>
            <person name="Burr B."/>
            <person name="Sasaki T."/>
        </authorList>
    </citation>
    <scope>NUCLEOTIDE SEQUENCE [LARGE SCALE GENOMIC DNA]</scope>
    <source>
        <strain evidence="2">cv. Nipponbare</strain>
    </source>
</reference>
<proteinExistence type="predicted"/>
<name>A0A0N7KHE9_ORYSJ</name>
<feature type="non-terminal residue" evidence="1">
    <location>
        <position position="1"/>
    </location>
</feature>